<organism evidence="2 3">
    <name type="scientific">Tritrichomonas musculus</name>
    <dbReference type="NCBI Taxonomy" id="1915356"/>
    <lineage>
        <taxon>Eukaryota</taxon>
        <taxon>Metamonada</taxon>
        <taxon>Parabasalia</taxon>
        <taxon>Tritrichomonadida</taxon>
        <taxon>Tritrichomonadidae</taxon>
        <taxon>Tritrichomonas</taxon>
    </lineage>
</organism>
<protein>
    <submittedName>
        <fullName evidence="2">Uncharacterized protein</fullName>
    </submittedName>
</protein>
<evidence type="ECO:0000313" key="3">
    <source>
        <dbReference type="Proteomes" id="UP001470230"/>
    </source>
</evidence>
<gene>
    <name evidence="2" type="ORF">M9Y10_007624</name>
</gene>
<keyword evidence="1" id="KW-0472">Membrane</keyword>
<comment type="caution">
    <text evidence="2">The sequence shown here is derived from an EMBL/GenBank/DDBJ whole genome shotgun (WGS) entry which is preliminary data.</text>
</comment>
<keyword evidence="3" id="KW-1185">Reference proteome</keyword>
<dbReference type="EMBL" id="JAPFFF010000013">
    <property type="protein sequence ID" value="KAK8871879.1"/>
    <property type="molecule type" value="Genomic_DNA"/>
</dbReference>
<proteinExistence type="predicted"/>
<dbReference type="Proteomes" id="UP001470230">
    <property type="component" value="Unassembled WGS sequence"/>
</dbReference>
<keyword evidence="1" id="KW-1133">Transmembrane helix</keyword>
<keyword evidence="1" id="KW-0812">Transmembrane</keyword>
<name>A0ABR2J1Y6_9EUKA</name>
<reference evidence="2 3" key="1">
    <citation type="submission" date="2024-04" db="EMBL/GenBank/DDBJ databases">
        <title>Tritrichomonas musculus Genome.</title>
        <authorList>
            <person name="Alves-Ferreira E."/>
            <person name="Grigg M."/>
            <person name="Lorenzi H."/>
            <person name="Galac M."/>
        </authorList>
    </citation>
    <scope>NUCLEOTIDE SEQUENCE [LARGE SCALE GENOMIC DNA]</scope>
    <source>
        <strain evidence="2 3">EAF2021</strain>
    </source>
</reference>
<accession>A0ABR2J1Y6</accession>
<evidence type="ECO:0000256" key="1">
    <source>
        <dbReference type="SAM" id="Phobius"/>
    </source>
</evidence>
<feature type="transmembrane region" description="Helical" evidence="1">
    <location>
        <begin position="45"/>
        <end position="68"/>
    </location>
</feature>
<sequence length="89" mass="9116">MRKITGDLTVPEGVTSIGYNAFSSNSPNDKNGSGGKSKGLSKGGIIGISVAAAVVVIAVIVIFVIIVIRKKSITNNKSSTEANDQENAP</sequence>
<evidence type="ECO:0000313" key="2">
    <source>
        <dbReference type="EMBL" id="KAK8871879.1"/>
    </source>
</evidence>